<keyword evidence="1 2" id="KW-0732">Signal</keyword>
<dbReference type="Pfam" id="PF15892">
    <property type="entry name" value="BNR_4"/>
    <property type="match status" value="1"/>
</dbReference>
<keyword evidence="5" id="KW-1185">Reference proteome</keyword>
<dbReference type="InterPro" id="IPR026444">
    <property type="entry name" value="Secre_tail"/>
</dbReference>
<proteinExistence type="predicted"/>
<protein>
    <submittedName>
        <fullName evidence="4">BNR-4 repeat-containing protein</fullName>
    </submittedName>
</protein>
<accession>A0ABW5TF04</accession>
<evidence type="ECO:0000256" key="2">
    <source>
        <dbReference type="SAM" id="SignalP"/>
    </source>
</evidence>
<sequence>MKKSYFGLCLLLVFCSFVEAQKELVAALDNSTRVSGDGEGGLYFAGTRTVNYRFSPRITPHGDCVDVVNGYAFVTWYKGGMDTRNLMLSRKNLNVSNSNWVTIEFPHQHVGQGGELLNGTGIRGDSHNTAAIGVSTIDNTIHIIYDMHAYRSSSLPNHFFNYSVSMANKAFVPDNEFTLDIFNSKRNYLKSGEDYERMTYPMIHRADDGSLIARYRQGGSGNGDILLAHYNGSVWSDNWLFHEGTLSSPNTNNMYGGERFLNGKFYSGFSIRYSTNSDTNTSNGYMLNSGLYYAYTNGIPANASIPWFDVDDASISLPIRNNINPNLDPVQIAQPGDDYGTASLPRSSSDPAWTVTENGAIHFVQRVDNRNVHYYKLATDTNFSSDVGGLIPNPQVRGEIYSYKNHVFMVELLGGKVNIKTTLEDQSNWEIVYAGTESTNYAHFDAFVDGNKLYVYLMEDTGNNTPGVGDKRPLYFQEFTLSEVDAPVLISLEAEDYTTASNDINVGSGASASGGEYIDAFASSQFIEHKFQVTTAGTYDFILFAANRNRDDSIMDIEINGTLYDDVLITRTFDWNVYLETRIPNITLSQGENTVRLTQRRSLSSEPDKIEFELKSALSTSDFNIQKVLVYPNPSEGVFNIKSNIQNLRYNLLNIQGQIIQRGRVSKSKVDFSNHTQGIYFLELSNESNRLIKKIVIE</sequence>
<feature type="domain" description="Secretion system C-terminal sorting" evidence="3">
    <location>
        <begin position="630"/>
        <end position="697"/>
    </location>
</feature>
<evidence type="ECO:0000256" key="1">
    <source>
        <dbReference type="ARBA" id="ARBA00022729"/>
    </source>
</evidence>
<evidence type="ECO:0000259" key="3">
    <source>
        <dbReference type="Pfam" id="PF18962"/>
    </source>
</evidence>
<name>A0ABW5TF04_9FLAO</name>
<gene>
    <name evidence="4" type="ORF">ACFSR8_15400</name>
</gene>
<reference evidence="5" key="1">
    <citation type="journal article" date="2019" name="Int. J. Syst. Evol. Microbiol.">
        <title>The Global Catalogue of Microorganisms (GCM) 10K type strain sequencing project: providing services to taxonomists for standard genome sequencing and annotation.</title>
        <authorList>
            <consortium name="The Broad Institute Genomics Platform"/>
            <consortium name="The Broad Institute Genome Sequencing Center for Infectious Disease"/>
            <person name="Wu L."/>
            <person name="Ma J."/>
        </authorList>
    </citation>
    <scope>NUCLEOTIDE SEQUENCE [LARGE SCALE GENOMIC DNA]</scope>
    <source>
        <strain evidence="5">KCTC 42398</strain>
    </source>
</reference>
<dbReference type="Pfam" id="PF18962">
    <property type="entry name" value="Por_Secre_tail"/>
    <property type="match status" value="1"/>
</dbReference>
<feature type="signal peptide" evidence="2">
    <location>
        <begin position="1"/>
        <end position="20"/>
    </location>
</feature>
<dbReference type="NCBIfam" id="TIGR04183">
    <property type="entry name" value="Por_Secre_tail"/>
    <property type="match status" value="1"/>
</dbReference>
<evidence type="ECO:0000313" key="5">
    <source>
        <dbReference type="Proteomes" id="UP001597476"/>
    </source>
</evidence>
<dbReference type="RefSeq" id="WP_380293635.1">
    <property type="nucleotide sequence ID" value="NZ_JBHULY010000039.1"/>
</dbReference>
<dbReference type="EMBL" id="JBHULY010000039">
    <property type="protein sequence ID" value="MFD2727609.1"/>
    <property type="molecule type" value="Genomic_DNA"/>
</dbReference>
<dbReference type="Proteomes" id="UP001597476">
    <property type="component" value="Unassembled WGS sequence"/>
</dbReference>
<evidence type="ECO:0000313" key="4">
    <source>
        <dbReference type="EMBL" id="MFD2727609.1"/>
    </source>
</evidence>
<dbReference type="SUPFAM" id="SSF49785">
    <property type="entry name" value="Galactose-binding domain-like"/>
    <property type="match status" value="1"/>
</dbReference>
<dbReference type="Gene3D" id="2.60.120.260">
    <property type="entry name" value="Galactose-binding domain-like"/>
    <property type="match status" value="1"/>
</dbReference>
<comment type="caution">
    <text evidence="4">The sequence shown here is derived from an EMBL/GenBank/DDBJ whole genome shotgun (WGS) entry which is preliminary data.</text>
</comment>
<organism evidence="4 5">
    <name type="scientific">Hyunsoonleella rubra</name>
    <dbReference type="NCBI Taxonomy" id="1737062"/>
    <lineage>
        <taxon>Bacteria</taxon>
        <taxon>Pseudomonadati</taxon>
        <taxon>Bacteroidota</taxon>
        <taxon>Flavobacteriia</taxon>
        <taxon>Flavobacteriales</taxon>
        <taxon>Flavobacteriaceae</taxon>
    </lineage>
</organism>
<dbReference type="InterPro" id="IPR008979">
    <property type="entry name" value="Galactose-bd-like_sf"/>
</dbReference>
<feature type="chain" id="PRO_5045340453" evidence="2">
    <location>
        <begin position="21"/>
        <end position="698"/>
    </location>
</feature>